<feature type="transmembrane region" description="Helical" evidence="1">
    <location>
        <begin position="69"/>
        <end position="88"/>
    </location>
</feature>
<dbReference type="EMBL" id="CP146016">
    <property type="protein sequence ID" value="WWQ60505.1"/>
    <property type="molecule type" value="Genomic_DNA"/>
</dbReference>
<keyword evidence="1" id="KW-0472">Membrane</keyword>
<dbReference type="Proteomes" id="UP001432202">
    <property type="component" value="Chromosome"/>
</dbReference>
<sequence length="165" mass="18896">MKLRTHYIFSVGLISIILALTFNLSFFTNLFISFYTSFLGNTIIDRLGHEMKWSKHGYIPTRTPLTHTVLRSIMWGLVSVLTLLLLFYDYYHYTLILPIIISGIIVGPSHMLLDVFTESGIYTKKNGKWIRIALAHFSYNNVFVNGVSSLIGILLLFLSYSLSIH</sequence>
<keyword evidence="3" id="KW-1185">Reference proteome</keyword>
<name>A0AAX4L1Q3_9CREN</name>
<keyword evidence="1" id="KW-1133">Transmembrane helix</keyword>
<feature type="transmembrane region" description="Helical" evidence="1">
    <location>
        <begin position="7"/>
        <end position="24"/>
    </location>
</feature>
<feature type="transmembrane region" description="Helical" evidence="1">
    <location>
        <begin position="94"/>
        <end position="116"/>
    </location>
</feature>
<dbReference type="InterPro" id="IPR009705">
    <property type="entry name" value="DUF1286"/>
</dbReference>
<organism evidence="2 3">
    <name type="scientific">Sulfolobus tengchongensis</name>
    <dbReference type="NCBI Taxonomy" id="207809"/>
    <lineage>
        <taxon>Archaea</taxon>
        <taxon>Thermoproteota</taxon>
        <taxon>Thermoprotei</taxon>
        <taxon>Sulfolobales</taxon>
        <taxon>Sulfolobaceae</taxon>
        <taxon>Sulfolobus</taxon>
    </lineage>
</organism>
<gene>
    <name evidence="2" type="ORF">V6M85_13910</name>
</gene>
<feature type="transmembrane region" description="Helical" evidence="1">
    <location>
        <begin position="137"/>
        <end position="160"/>
    </location>
</feature>
<keyword evidence="1" id="KW-0812">Transmembrane</keyword>
<dbReference type="Pfam" id="PF06939">
    <property type="entry name" value="DUF1286"/>
    <property type="match status" value="1"/>
</dbReference>
<proteinExistence type="predicted"/>
<dbReference type="AlphaFoldDB" id="A0AAX4L1Q3"/>
<dbReference type="GeneID" id="89337885"/>
<reference evidence="2 3" key="1">
    <citation type="submission" date="2024-02" db="EMBL/GenBank/DDBJ databases">
        <title>STSV induces naive adaptation in Sulfolobus.</title>
        <authorList>
            <person name="Xiang X."/>
            <person name="Song M."/>
        </authorList>
    </citation>
    <scope>NUCLEOTIDE SEQUENCE [LARGE SCALE GENOMIC DNA]</scope>
    <source>
        <strain evidence="2 3">RT2</strain>
    </source>
</reference>
<dbReference type="RefSeq" id="WP_338601375.1">
    <property type="nucleotide sequence ID" value="NZ_CP146016.1"/>
</dbReference>
<protein>
    <submittedName>
        <fullName evidence="2">DUF1286 domain-containing protein</fullName>
    </submittedName>
</protein>
<evidence type="ECO:0000313" key="3">
    <source>
        <dbReference type="Proteomes" id="UP001432202"/>
    </source>
</evidence>
<evidence type="ECO:0000256" key="1">
    <source>
        <dbReference type="SAM" id="Phobius"/>
    </source>
</evidence>
<evidence type="ECO:0000313" key="2">
    <source>
        <dbReference type="EMBL" id="WWQ60505.1"/>
    </source>
</evidence>
<accession>A0AAX4L1Q3</accession>